<dbReference type="GO" id="GO:0051213">
    <property type="term" value="F:dioxygenase activity"/>
    <property type="evidence" value="ECO:0007669"/>
    <property type="project" value="UniProtKB-KW"/>
</dbReference>
<dbReference type="Proteomes" id="UP000246635">
    <property type="component" value="Unassembled WGS sequence"/>
</dbReference>
<keyword evidence="2" id="KW-0223">Dioxygenase</keyword>
<organism evidence="2 3">
    <name type="scientific">Paenibacillus cellulosilyticus</name>
    <dbReference type="NCBI Taxonomy" id="375489"/>
    <lineage>
        <taxon>Bacteria</taxon>
        <taxon>Bacillati</taxon>
        <taxon>Bacillota</taxon>
        <taxon>Bacilli</taxon>
        <taxon>Bacillales</taxon>
        <taxon>Paenibacillaceae</taxon>
        <taxon>Paenibacillus</taxon>
    </lineage>
</organism>
<dbReference type="EMBL" id="QGTQ01000005">
    <property type="protein sequence ID" value="PWW05033.1"/>
    <property type="molecule type" value="Genomic_DNA"/>
</dbReference>
<proteinExistence type="predicted"/>
<dbReference type="SUPFAM" id="SSF54593">
    <property type="entry name" value="Glyoxalase/Bleomycin resistance protein/Dihydroxybiphenyl dioxygenase"/>
    <property type="match status" value="1"/>
</dbReference>
<dbReference type="AlphaFoldDB" id="A0A2V2YUR1"/>
<keyword evidence="2" id="KW-0560">Oxidoreductase</keyword>
<dbReference type="Gene3D" id="3.10.180.10">
    <property type="entry name" value="2,3-Dihydroxybiphenyl 1,2-Dioxygenase, domain 1"/>
    <property type="match status" value="1"/>
</dbReference>
<dbReference type="OrthoDB" id="2616610at2"/>
<sequence>MDTTTKVITNQVTEIYVHVRDYDIAIAWYTDVLGLSKDAQGRLDMNGARILLIESDKRNPATHAVFSLFSSDINAAHEILRSKGAQVDEIYYCPYEKTTSFHVTDSEGYLILIKDC</sequence>
<evidence type="ECO:0000313" key="3">
    <source>
        <dbReference type="Proteomes" id="UP000246635"/>
    </source>
</evidence>
<feature type="domain" description="VOC" evidence="1">
    <location>
        <begin position="11"/>
        <end position="116"/>
    </location>
</feature>
<reference evidence="2 3" key="1">
    <citation type="submission" date="2018-05" db="EMBL/GenBank/DDBJ databases">
        <title>Genomic Encyclopedia of Type Strains, Phase III (KMG-III): the genomes of soil and plant-associated and newly described type strains.</title>
        <authorList>
            <person name="Whitman W."/>
        </authorList>
    </citation>
    <scope>NUCLEOTIDE SEQUENCE [LARGE SCALE GENOMIC DNA]</scope>
    <source>
        <strain evidence="2 3">CECT 5696</strain>
    </source>
</reference>
<dbReference type="InterPro" id="IPR004360">
    <property type="entry name" value="Glyas_Fos-R_dOase_dom"/>
</dbReference>
<name>A0A2V2YUR1_9BACL</name>
<dbReference type="RefSeq" id="WP_110043585.1">
    <property type="nucleotide sequence ID" value="NZ_CP054613.1"/>
</dbReference>
<comment type="caution">
    <text evidence="2">The sequence shown here is derived from an EMBL/GenBank/DDBJ whole genome shotgun (WGS) entry which is preliminary data.</text>
</comment>
<dbReference type="InterPro" id="IPR029068">
    <property type="entry name" value="Glyas_Bleomycin-R_OHBP_Dase"/>
</dbReference>
<evidence type="ECO:0000313" key="2">
    <source>
        <dbReference type="EMBL" id="PWW05033.1"/>
    </source>
</evidence>
<accession>A0A2V2YUR1</accession>
<gene>
    <name evidence="2" type="ORF">DFQ01_10516</name>
</gene>
<keyword evidence="3" id="KW-1185">Reference proteome</keyword>
<dbReference type="Pfam" id="PF00903">
    <property type="entry name" value="Glyoxalase"/>
    <property type="match status" value="1"/>
</dbReference>
<dbReference type="PROSITE" id="PS51819">
    <property type="entry name" value="VOC"/>
    <property type="match status" value="1"/>
</dbReference>
<evidence type="ECO:0000259" key="1">
    <source>
        <dbReference type="PROSITE" id="PS51819"/>
    </source>
</evidence>
<dbReference type="InterPro" id="IPR037523">
    <property type="entry name" value="VOC_core"/>
</dbReference>
<protein>
    <submittedName>
        <fullName evidence="2">Glyoxalase/bleomycin resistance protein/dioxygenase superfamily protein</fullName>
    </submittedName>
</protein>